<dbReference type="SUPFAM" id="SSF52317">
    <property type="entry name" value="Class I glutamine amidotransferase-like"/>
    <property type="match status" value="1"/>
</dbReference>
<proteinExistence type="predicted"/>
<organism evidence="1 2">
    <name type="scientific">Heyndrickxia acidicola</name>
    <dbReference type="NCBI Taxonomy" id="209389"/>
    <lineage>
        <taxon>Bacteria</taxon>
        <taxon>Bacillati</taxon>
        <taxon>Bacillota</taxon>
        <taxon>Bacilli</taxon>
        <taxon>Bacillales</taxon>
        <taxon>Bacillaceae</taxon>
        <taxon>Heyndrickxia</taxon>
    </lineage>
</organism>
<dbReference type="RefSeq" id="WP_066265877.1">
    <property type="nucleotide sequence ID" value="NZ_JARMAB010000006.1"/>
</dbReference>
<dbReference type="Gene3D" id="3.40.50.880">
    <property type="match status" value="1"/>
</dbReference>
<dbReference type="EMBL" id="JARMAB010000006">
    <property type="protein sequence ID" value="MED1202395.1"/>
    <property type="molecule type" value="Genomic_DNA"/>
</dbReference>
<dbReference type="PROSITE" id="PS51273">
    <property type="entry name" value="GATASE_TYPE_1"/>
    <property type="match status" value="1"/>
</dbReference>
<dbReference type="InterPro" id="IPR011697">
    <property type="entry name" value="Peptidase_C26"/>
</dbReference>
<dbReference type="CDD" id="cd01745">
    <property type="entry name" value="GATase1_2"/>
    <property type="match status" value="1"/>
</dbReference>
<dbReference type="PANTHER" id="PTHR43235:SF1">
    <property type="entry name" value="GLUTAMINE AMIDOTRANSFERASE PB2B2.05-RELATED"/>
    <property type="match status" value="1"/>
</dbReference>
<comment type="caution">
    <text evidence="1">The sequence shown here is derived from an EMBL/GenBank/DDBJ whole genome shotgun (WGS) entry which is preliminary data.</text>
</comment>
<dbReference type="GO" id="GO:0016787">
    <property type="term" value="F:hydrolase activity"/>
    <property type="evidence" value="ECO:0007669"/>
    <property type="project" value="UniProtKB-KW"/>
</dbReference>
<gene>
    <name evidence="1" type="ORF">P4T90_04730</name>
</gene>
<evidence type="ECO:0000313" key="2">
    <source>
        <dbReference type="Proteomes" id="UP001341444"/>
    </source>
</evidence>
<reference evidence="1 2" key="1">
    <citation type="submission" date="2023-03" db="EMBL/GenBank/DDBJ databases">
        <title>Bacillus Genome Sequencing.</title>
        <authorList>
            <person name="Dunlap C."/>
        </authorList>
    </citation>
    <scope>NUCLEOTIDE SEQUENCE [LARGE SCALE GENOMIC DNA]</scope>
    <source>
        <strain evidence="1 2">B-23453</strain>
    </source>
</reference>
<keyword evidence="2" id="KW-1185">Reference proteome</keyword>
<dbReference type="InterPro" id="IPR044668">
    <property type="entry name" value="PuuD-like"/>
</dbReference>
<dbReference type="Proteomes" id="UP001341444">
    <property type="component" value="Unassembled WGS sequence"/>
</dbReference>
<protein>
    <submittedName>
        <fullName evidence="1">Gamma-glutamyl-gamma-aminobutyrate hydrolase family protein</fullName>
    </submittedName>
</protein>
<evidence type="ECO:0000313" key="1">
    <source>
        <dbReference type="EMBL" id="MED1202395.1"/>
    </source>
</evidence>
<dbReference type="Pfam" id="PF07722">
    <property type="entry name" value="Peptidase_C26"/>
    <property type="match status" value="1"/>
</dbReference>
<dbReference type="InterPro" id="IPR029062">
    <property type="entry name" value="Class_I_gatase-like"/>
</dbReference>
<dbReference type="PANTHER" id="PTHR43235">
    <property type="entry name" value="GLUTAMINE AMIDOTRANSFERASE PB2B2.05-RELATED"/>
    <property type="match status" value="1"/>
</dbReference>
<accession>A0ABU6MH76</accession>
<sequence>MKPIIGITSDVDLNSKHILSNDYPQAVIQNGGVPVILPIGIDENVRQIAETIDGLLLSGGGDIDPAFFGEEPIQGLGEISPGRDSLELQLVKEMLEIDKPVLAICRGIQVLNVAAGGDMYQDIFSQASNPILQHKQKAARTHLSHSVNVVEQSILACVAGQTHFKVNSFHHQAIRKVPKPFIVTAWSSDGIIEAIESKEHKFVLGVQWHPENLAVNGDIISKRLFEQFIEASFD</sequence>
<keyword evidence="1" id="KW-0378">Hydrolase</keyword>
<name>A0ABU6MH76_9BACI</name>